<reference evidence="1 2" key="1">
    <citation type="submission" date="2016-01" db="EMBL/GenBank/DDBJ databases">
        <title>Genome sequence of the acidophilic iron oxidising Ferrovum strain Z-31.</title>
        <authorList>
            <person name="Poehlein A."/>
            <person name="Ullrich S.R."/>
            <person name="Schloemann M."/>
            <person name="Muehling M."/>
            <person name="Daniel R."/>
        </authorList>
    </citation>
    <scope>NUCLEOTIDE SEQUENCE [LARGE SCALE GENOMIC DNA]</scope>
    <source>
        <strain evidence="1 2">Z-31</strain>
    </source>
</reference>
<dbReference type="PATRIC" id="fig|1789004.3.peg.2706"/>
<protein>
    <submittedName>
        <fullName evidence="1">Uncharacterized protein</fullName>
    </submittedName>
</protein>
<dbReference type="Proteomes" id="UP000075653">
    <property type="component" value="Unassembled WGS sequence"/>
</dbReference>
<evidence type="ECO:0000313" key="2">
    <source>
        <dbReference type="Proteomes" id="UP000075653"/>
    </source>
</evidence>
<sequence length="53" mass="6260">MKNVTVTKNDKELIEQARAKKEENPRYFPTIEELQAVDRAITEQHSQHPKLKQ</sequence>
<accession>A0A149VUT2</accession>
<dbReference type="RefSeq" id="WP_156472807.1">
    <property type="nucleotide sequence ID" value="NZ_LRRD01000212.1"/>
</dbReference>
<name>A0A149VUT2_9PROT</name>
<comment type="caution">
    <text evidence="1">The sequence shown here is derived from an EMBL/GenBank/DDBJ whole genome shotgun (WGS) entry which is preliminary data.</text>
</comment>
<dbReference type="AlphaFoldDB" id="A0A149VUT2"/>
<dbReference type="EMBL" id="LRRD01000212">
    <property type="protein sequence ID" value="KXW56983.1"/>
    <property type="molecule type" value="Genomic_DNA"/>
</dbReference>
<evidence type="ECO:0000313" key="1">
    <source>
        <dbReference type="EMBL" id="KXW56983.1"/>
    </source>
</evidence>
<keyword evidence="2" id="KW-1185">Reference proteome</keyword>
<gene>
    <name evidence="1" type="ORF">FEMY_25000</name>
</gene>
<organism evidence="1 2">
    <name type="scientific">Ferrovum myxofaciens</name>
    <dbReference type="NCBI Taxonomy" id="416213"/>
    <lineage>
        <taxon>Bacteria</taxon>
        <taxon>Pseudomonadati</taxon>
        <taxon>Pseudomonadota</taxon>
        <taxon>Betaproteobacteria</taxon>
        <taxon>Ferrovales</taxon>
        <taxon>Ferrovaceae</taxon>
        <taxon>Ferrovum</taxon>
    </lineage>
</organism>
<proteinExistence type="predicted"/>